<evidence type="ECO:0000256" key="3">
    <source>
        <dbReference type="ARBA" id="ARBA00022723"/>
    </source>
</evidence>
<accession>A0ABW1A1F9</accession>
<dbReference type="InterPro" id="IPR007419">
    <property type="entry name" value="BFD-like_2Fe2S-bd_dom"/>
</dbReference>
<keyword evidence="2" id="KW-0001">2Fe-2S</keyword>
<comment type="similarity">
    <text evidence="8">Belongs to the Bfd family.</text>
</comment>
<dbReference type="InterPro" id="IPR041854">
    <property type="entry name" value="BFD-like_2Fe2S-bd_dom_sf"/>
</dbReference>
<evidence type="ECO:0000256" key="1">
    <source>
        <dbReference type="ARBA" id="ARBA00022448"/>
    </source>
</evidence>
<name>A0ABW1A1F9_9ACTN</name>
<dbReference type="EMBL" id="JBHSON010000019">
    <property type="protein sequence ID" value="MFC5747030.1"/>
    <property type="molecule type" value="Genomic_DNA"/>
</dbReference>
<dbReference type="RefSeq" id="WP_378282651.1">
    <property type="nucleotide sequence ID" value="NZ_JBHSON010000019.1"/>
</dbReference>
<evidence type="ECO:0000256" key="2">
    <source>
        <dbReference type="ARBA" id="ARBA00022714"/>
    </source>
</evidence>
<feature type="compositionally biased region" description="Low complexity" evidence="9">
    <location>
        <begin position="93"/>
        <end position="105"/>
    </location>
</feature>
<feature type="region of interest" description="Disordered" evidence="9">
    <location>
        <begin position="67"/>
        <end position="105"/>
    </location>
</feature>
<keyword evidence="12" id="KW-1185">Reference proteome</keyword>
<protein>
    <recommendedName>
        <fullName evidence="7">Bacterioferritin-associated ferredoxin</fullName>
    </recommendedName>
</protein>
<evidence type="ECO:0000313" key="12">
    <source>
        <dbReference type="Proteomes" id="UP001596074"/>
    </source>
</evidence>
<dbReference type="Pfam" id="PF04324">
    <property type="entry name" value="Fer2_BFD"/>
    <property type="match status" value="1"/>
</dbReference>
<evidence type="ECO:0000256" key="5">
    <source>
        <dbReference type="ARBA" id="ARBA00023004"/>
    </source>
</evidence>
<evidence type="ECO:0000313" key="11">
    <source>
        <dbReference type="EMBL" id="MFC5747030.1"/>
    </source>
</evidence>
<gene>
    <name evidence="11" type="ORF">ACFPZN_15485</name>
</gene>
<keyword evidence="1" id="KW-0813">Transport</keyword>
<keyword evidence="3" id="KW-0479">Metal-binding</keyword>
<evidence type="ECO:0000256" key="7">
    <source>
        <dbReference type="ARBA" id="ARBA00039386"/>
    </source>
</evidence>
<dbReference type="PANTHER" id="PTHR37424">
    <property type="entry name" value="BACTERIOFERRITIN-ASSOCIATED FERREDOXIN"/>
    <property type="match status" value="1"/>
</dbReference>
<keyword evidence="4" id="KW-0249">Electron transport</keyword>
<feature type="domain" description="BFD-like [2Fe-2S]-binding" evidence="10">
    <location>
        <begin position="2"/>
        <end position="50"/>
    </location>
</feature>
<keyword evidence="6" id="KW-0411">Iron-sulfur</keyword>
<organism evidence="11 12">
    <name type="scientific">Actinomadura rugatobispora</name>
    <dbReference type="NCBI Taxonomy" id="1994"/>
    <lineage>
        <taxon>Bacteria</taxon>
        <taxon>Bacillati</taxon>
        <taxon>Actinomycetota</taxon>
        <taxon>Actinomycetes</taxon>
        <taxon>Streptosporangiales</taxon>
        <taxon>Thermomonosporaceae</taxon>
        <taxon>Actinomadura</taxon>
    </lineage>
</organism>
<evidence type="ECO:0000256" key="8">
    <source>
        <dbReference type="ARBA" id="ARBA00046332"/>
    </source>
</evidence>
<sequence length="105" mass="10634">MYVCICNAVTEDDVRGCLDGGACSPKEVKAACGMKPGCGTCTKRLYSLISEYRTASDLVDAITGGPASPVMPAESTEPIPVAGPTLRVRRSNGATGRGAAPTAAA</sequence>
<evidence type="ECO:0000256" key="4">
    <source>
        <dbReference type="ARBA" id="ARBA00022982"/>
    </source>
</evidence>
<evidence type="ECO:0000259" key="10">
    <source>
        <dbReference type="Pfam" id="PF04324"/>
    </source>
</evidence>
<proteinExistence type="inferred from homology"/>
<evidence type="ECO:0000256" key="6">
    <source>
        <dbReference type="ARBA" id="ARBA00023014"/>
    </source>
</evidence>
<evidence type="ECO:0000256" key="9">
    <source>
        <dbReference type="SAM" id="MobiDB-lite"/>
    </source>
</evidence>
<dbReference type="PANTHER" id="PTHR37424:SF1">
    <property type="entry name" value="BACTERIOFERRITIN-ASSOCIATED FERREDOXIN"/>
    <property type="match status" value="1"/>
</dbReference>
<reference evidence="12" key="1">
    <citation type="journal article" date="2019" name="Int. J. Syst. Evol. Microbiol.">
        <title>The Global Catalogue of Microorganisms (GCM) 10K type strain sequencing project: providing services to taxonomists for standard genome sequencing and annotation.</title>
        <authorList>
            <consortium name="The Broad Institute Genomics Platform"/>
            <consortium name="The Broad Institute Genome Sequencing Center for Infectious Disease"/>
            <person name="Wu L."/>
            <person name="Ma J."/>
        </authorList>
    </citation>
    <scope>NUCLEOTIDE SEQUENCE [LARGE SCALE GENOMIC DNA]</scope>
    <source>
        <strain evidence="12">KCTC 42087</strain>
    </source>
</reference>
<dbReference type="InterPro" id="IPR052371">
    <property type="entry name" value="BFD-associated_ferredoxin"/>
</dbReference>
<dbReference type="Proteomes" id="UP001596074">
    <property type="component" value="Unassembled WGS sequence"/>
</dbReference>
<keyword evidence="5" id="KW-0408">Iron</keyword>
<dbReference type="Gene3D" id="1.10.10.1100">
    <property type="entry name" value="BFD-like [2Fe-2S]-binding domain"/>
    <property type="match status" value="1"/>
</dbReference>
<comment type="caution">
    <text evidence="11">The sequence shown here is derived from an EMBL/GenBank/DDBJ whole genome shotgun (WGS) entry which is preliminary data.</text>
</comment>